<dbReference type="InterPro" id="IPR016181">
    <property type="entry name" value="Acyl_CoA_acyltransferase"/>
</dbReference>
<dbReference type="SUPFAM" id="SSF55729">
    <property type="entry name" value="Acyl-CoA N-acyltransferases (Nat)"/>
    <property type="match status" value="1"/>
</dbReference>
<dbReference type="GO" id="GO:0016787">
    <property type="term" value="F:hydrolase activity"/>
    <property type="evidence" value="ECO:0007669"/>
    <property type="project" value="UniProtKB-KW"/>
</dbReference>
<name>A0ABR6VAN0_9PSED</name>
<dbReference type="Proteomes" id="UP000628086">
    <property type="component" value="Unassembled WGS sequence"/>
</dbReference>
<accession>A0ABR6VAN0</accession>
<dbReference type="PROSITE" id="PS51186">
    <property type="entry name" value="GNAT"/>
    <property type="match status" value="1"/>
</dbReference>
<proteinExistence type="predicted"/>
<dbReference type="InterPro" id="IPR000182">
    <property type="entry name" value="GNAT_dom"/>
</dbReference>
<dbReference type="InterPro" id="IPR007235">
    <property type="entry name" value="Glyco_trans_28_C"/>
</dbReference>
<dbReference type="Pfam" id="PF00583">
    <property type="entry name" value="Acetyltransf_1"/>
    <property type="match status" value="1"/>
</dbReference>
<sequence>MRVLVRADASSTMGVGHIARCLTLANALRERGAQVSFACCLLDGHRREAIEQEGFEVFAWEQPPQQPGVEPWAADIAALREVLPERAGFDWVVVDHYALDARWEQAARVVAQRVAVIDDLADRAHVADLLLDQNFNASEALYAPLLTPTCRRLLGPRYALVRPALQQPAITIAPQARRVLVSFGGFDVAGMLPKTLQALSCIEDVQVTCIAGLGHPQRGMLAQLCSMRPGWELHAYVDDLPARMAASDVFIGAGGGTTWERAALGLPSLCVSVADNQRANAQAMARAGMHLYLGDAAHVDVPALRQAIGLLLDNQALRQSFAERSRALVDGRGAQRMAVALLGEGLVLRQGRIEDARVLFDGRNAPEVRRRSQQGQALDWPGHQAWLAATLADPQRLLLIAEAADGPVGSVRYDRLPGRRARVSLYLFAGRFGLGWGRALLARGEAFVRERWPDLKAIDAQVLPDNQASLQLFIDAGYVQSPCAFERVFQE</sequence>
<dbReference type="SUPFAM" id="SSF53756">
    <property type="entry name" value="UDP-Glycosyltransferase/glycogen phosphorylase"/>
    <property type="match status" value="1"/>
</dbReference>
<keyword evidence="3" id="KW-1185">Reference proteome</keyword>
<dbReference type="EMBL" id="JABWRS010000013">
    <property type="protein sequence ID" value="MBC3477380.1"/>
    <property type="molecule type" value="Genomic_DNA"/>
</dbReference>
<dbReference type="Gene3D" id="3.40.50.11190">
    <property type="match status" value="1"/>
</dbReference>
<dbReference type="NCBIfam" id="TIGR03590">
    <property type="entry name" value="PseG"/>
    <property type="match status" value="1"/>
</dbReference>
<dbReference type="RefSeq" id="WP_027908236.1">
    <property type="nucleotide sequence ID" value="NZ_JABWRS010000013.1"/>
</dbReference>
<protein>
    <submittedName>
        <fullName evidence="2">UDP-2,4-diacetamido-2,4, 6-trideoxy-beta-L-altropyranose hydrolase</fullName>
        <ecNumber evidence="2">3.6.1.57</ecNumber>
    </submittedName>
</protein>
<dbReference type="Gene3D" id="3.40.50.2000">
    <property type="entry name" value="Glycogen Phosphorylase B"/>
    <property type="match status" value="1"/>
</dbReference>
<evidence type="ECO:0000259" key="1">
    <source>
        <dbReference type="PROSITE" id="PS51186"/>
    </source>
</evidence>
<feature type="domain" description="N-acetyltransferase" evidence="1">
    <location>
        <begin position="346"/>
        <end position="491"/>
    </location>
</feature>
<keyword evidence="2" id="KW-0378">Hydrolase</keyword>
<evidence type="ECO:0000313" key="2">
    <source>
        <dbReference type="EMBL" id="MBC3477380.1"/>
    </source>
</evidence>
<gene>
    <name evidence="2" type="primary">pseG</name>
    <name evidence="2" type="ORF">HU747_17470</name>
</gene>
<dbReference type="PANTHER" id="PTHR21015:SF22">
    <property type="entry name" value="GLYCOSYLTRANSFERASE"/>
    <property type="match status" value="1"/>
</dbReference>
<dbReference type="PANTHER" id="PTHR21015">
    <property type="entry name" value="UDP-N-ACETYLGLUCOSAMINE--N-ACETYLMURAMYL-(PENTAPEPTIDE) PYROPHOSPHORYL-UNDECAPRENOL N-ACETYLGLUCOSAMINE TRANSFERASE 1"/>
    <property type="match status" value="1"/>
</dbReference>
<evidence type="ECO:0000313" key="3">
    <source>
        <dbReference type="Proteomes" id="UP000628086"/>
    </source>
</evidence>
<comment type="caution">
    <text evidence="2">The sequence shown here is derived from an EMBL/GenBank/DDBJ whole genome shotgun (WGS) entry which is preliminary data.</text>
</comment>
<dbReference type="InterPro" id="IPR020023">
    <property type="entry name" value="PseG"/>
</dbReference>
<organism evidence="2 3">
    <name type="scientific">Pseudomonas taiwanensis</name>
    <dbReference type="NCBI Taxonomy" id="470150"/>
    <lineage>
        <taxon>Bacteria</taxon>
        <taxon>Pseudomonadati</taxon>
        <taxon>Pseudomonadota</taxon>
        <taxon>Gammaproteobacteria</taxon>
        <taxon>Pseudomonadales</taxon>
        <taxon>Pseudomonadaceae</taxon>
        <taxon>Pseudomonas</taxon>
    </lineage>
</organism>
<dbReference type="Pfam" id="PF04101">
    <property type="entry name" value="Glyco_tran_28_C"/>
    <property type="match status" value="1"/>
</dbReference>
<reference evidence="2 3" key="1">
    <citation type="journal article" date="2020" name="Microorganisms">
        <title>Reliable Identification of Environmental Pseudomonas Isolates Using the rpoD Gene.</title>
        <authorList>
            <consortium name="The Broad Institute Genome Sequencing Platform"/>
            <person name="Girard L."/>
            <person name="Lood C."/>
            <person name="Rokni-Zadeh H."/>
            <person name="van Noort V."/>
            <person name="Lavigne R."/>
            <person name="De Mot R."/>
        </authorList>
    </citation>
    <scope>NUCLEOTIDE SEQUENCE [LARGE SCALE GENOMIC DNA]</scope>
    <source>
        <strain evidence="2 3">RW7P2</strain>
    </source>
</reference>
<dbReference type="Gene3D" id="3.40.630.30">
    <property type="match status" value="1"/>
</dbReference>
<dbReference type="EC" id="3.6.1.57" evidence="2"/>